<dbReference type="Proteomes" id="UP000502345">
    <property type="component" value="Chromosome"/>
</dbReference>
<dbReference type="EMBL" id="CP050124">
    <property type="protein sequence ID" value="QIP37294.1"/>
    <property type="molecule type" value="Genomic_DNA"/>
</dbReference>
<dbReference type="RefSeq" id="WP_030536692.1">
    <property type="nucleotide sequence ID" value="NZ_AP018733.1"/>
</dbReference>
<accession>A0A6G9CK67</accession>
<sequence length="96" mass="10102">MSLFEPAMLPATENVRARDAGRFDVEIIGAPLKDVAWRTIDEHTAPDELPWFVINSGSAGILAASEDRLIIAKVGGMAGFMPGSMGGGRVTTFPAG</sequence>
<organism evidence="1 2">
    <name type="scientific">Rhodococcus erythropolis</name>
    <name type="common">Arthrobacter picolinophilus</name>
    <dbReference type="NCBI Taxonomy" id="1833"/>
    <lineage>
        <taxon>Bacteria</taxon>
        <taxon>Bacillati</taxon>
        <taxon>Actinomycetota</taxon>
        <taxon>Actinomycetes</taxon>
        <taxon>Mycobacteriales</taxon>
        <taxon>Nocardiaceae</taxon>
        <taxon>Rhodococcus</taxon>
        <taxon>Rhodococcus erythropolis group</taxon>
    </lineage>
</organism>
<protein>
    <submittedName>
        <fullName evidence="1">Uncharacterized protein</fullName>
    </submittedName>
</protein>
<evidence type="ECO:0000313" key="2">
    <source>
        <dbReference type="Proteomes" id="UP000502345"/>
    </source>
</evidence>
<evidence type="ECO:0000313" key="1">
    <source>
        <dbReference type="EMBL" id="QIP37294.1"/>
    </source>
</evidence>
<name>A0A6G9CK67_RHOER</name>
<proteinExistence type="predicted"/>
<reference evidence="1 2" key="1">
    <citation type="submission" date="2020-03" db="EMBL/GenBank/DDBJ databases">
        <title>Screen low temperature-resistant strains for efficient degradation of petroleum hydrocarbons under the low temperature.</title>
        <authorList>
            <person name="Wang Y."/>
            <person name="Chen J."/>
        </authorList>
    </citation>
    <scope>NUCLEOTIDE SEQUENCE [LARGE SCALE GENOMIC DNA]</scope>
    <source>
        <strain evidence="1 2">KB1</strain>
    </source>
</reference>
<dbReference type="AlphaFoldDB" id="A0A6G9CK67"/>
<gene>
    <name evidence="1" type="ORF">G9444_0050</name>
</gene>